<proteinExistence type="predicted"/>
<dbReference type="Pfam" id="PF04168">
    <property type="entry name" value="Alpha-E"/>
    <property type="match status" value="1"/>
</dbReference>
<comment type="caution">
    <text evidence="2">The sequence shown here is derived from an EMBL/GenBank/DDBJ whole genome shotgun (WGS) entry which is preliminary data.</text>
</comment>
<evidence type="ECO:0000259" key="1">
    <source>
        <dbReference type="Pfam" id="PF04168"/>
    </source>
</evidence>
<keyword evidence="3" id="KW-1185">Reference proteome</keyword>
<feature type="domain" description="DUF403" evidence="1">
    <location>
        <begin position="1"/>
        <end position="313"/>
    </location>
</feature>
<dbReference type="EMBL" id="JBHTBR010000002">
    <property type="protein sequence ID" value="MFC7290048.1"/>
    <property type="molecule type" value="Genomic_DNA"/>
</dbReference>
<dbReference type="InterPro" id="IPR051680">
    <property type="entry name" value="ATP-dep_Glu-Cys_Ligase-2"/>
</dbReference>
<organism evidence="2 3">
    <name type="scientific">Hirschia litorea</name>
    <dbReference type="NCBI Taxonomy" id="1199156"/>
    <lineage>
        <taxon>Bacteria</taxon>
        <taxon>Pseudomonadati</taxon>
        <taxon>Pseudomonadota</taxon>
        <taxon>Alphaproteobacteria</taxon>
        <taxon>Hyphomonadales</taxon>
        <taxon>Hyphomonadaceae</taxon>
        <taxon>Hirschia</taxon>
    </lineage>
</organism>
<sequence length="317" mass="36485">MLGKTAGGLFWMFRYLERAENIARLFETGYRISVTRSASSVDEWSHIVTAVGSTEQYLERHKSYDFDQVVDFLLRDRTHGSSVMSSIEAARMNARLVRTALTREVWEAVNEAWMTLKAVLQQPVNEADLSDVLATIRQQTSQVRGALHGTMLRNDIYNFTRMGTFIERCDNTARILDVKYYVLLPSLSYVGSSLDNVQWEAILRSVSAERAFRWVQANEDEDVSMPMSIVKFLILDSRMPRSLCHCAEKTMRNLVYLSNSYETNPKSLDLSRELHTFTREQTIDSIFDIGLHEFLESFIHKAGALGAQIEKDFRFYD</sequence>
<dbReference type="Proteomes" id="UP001596492">
    <property type="component" value="Unassembled WGS sequence"/>
</dbReference>
<protein>
    <submittedName>
        <fullName evidence="2">Alpha-E domain-containing protein</fullName>
    </submittedName>
</protein>
<dbReference type="RefSeq" id="WP_382164619.1">
    <property type="nucleotide sequence ID" value="NZ_JBHTBR010000002.1"/>
</dbReference>
<gene>
    <name evidence="2" type="ORF">ACFQS8_00325</name>
</gene>
<evidence type="ECO:0000313" key="3">
    <source>
        <dbReference type="Proteomes" id="UP001596492"/>
    </source>
</evidence>
<name>A0ABW2IG01_9PROT</name>
<evidence type="ECO:0000313" key="2">
    <source>
        <dbReference type="EMBL" id="MFC7290048.1"/>
    </source>
</evidence>
<dbReference type="PANTHER" id="PTHR34595">
    <property type="entry name" value="BLR5612 PROTEIN"/>
    <property type="match status" value="1"/>
</dbReference>
<dbReference type="InterPro" id="IPR007296">
    <property type="entry name" value="DUF403"/>
</dbReference>
<accession>A0ABW2IG01</accession>
<dbReference type="PANTHER" id="PTHR34595:SF7">
    <property type="entry name" value="SLL1039 PROTEIN"/>
    <property type="match status" value="1"/>
</dbReference>
<reference evidence="3" key="1">
    <citation type="journal article" date="2019" name="Int. J. Syst. Evol. Microbiol.">
        <title>The Global Catalogue of Microorganisms (GCM) 10K type strain sequencing project: providing services to taxonomists for standard genome sequencing and annotation.</title>
        <authorList>
            <consortium name="The Broad Institute Genomics Platform"/>
            <consortium name="The Broad Institute Genome Sequencing Center for Infectious Disease"/>
            <person name="Wu L."/>
            <person name="Ma J."/>
        </authorList>
    </citation>
    <scope>NUCLEOTIDE SEQUENCE [LARGE SCALE GENOMIC DNA]</scope>
    <source>
        <strain evidence="3">CCUG 51308</strain>
    </source>
</reference>